<evidence type="ECO:0000313" key="3">
    <source>
        <dbReference type="EMBL" id="KAB7513581.1"/>
    </source>
</evidence>
<keyword evidence="3" id="KW-0645">Protease</keyword>
<dbReference type="GO" id="GO:0004175">
    <property type="term" value="F:endopeptidase activity"/>
    <property type="evidence" value="ECO:0007669"/>
    <property type="project" value="UniProtKB-ARBA"/>
</dbReference>
<gene>
    <name evidence="3" type="ORF">DMP03_11675</name>
</gene>
<feature type="transmembrane region" description="Helical" evidence="1">
    <location>
        <begin position="20"/>
        <end position="40"/>
    </location>
</feature>
<dbReference type="Pfam" id="PF02517">
    <property type="entry name" value="Rce1-like"/>
    <property type="match status" value="1"/>
</dbReference>
<keyword evidence="1" id="KW-1133">Transmembrane helix</keyword>
<keyword evidence="3" id="KW-0482">Metalloprotease</keyword>
<feature type="transmembrane region" description="Helical" evidence="1">
    <location>
        <begin position="168"/>
        <end position="185"/>
    </location>
</feature>
<dbReference type="GO" id="GO:0008237">
    <property type="term" value="F:metallopeptidase activity"/>
    <property type="evidence" value="ECO:0007669"/>
    <property type="project" value="UniProtKB-KW"/>
</dbReference>
<keyword evidence="1" id="KW-0472">Membrane</keyword>
<evidence type="ECO:0000256" key="1">
    <source>
        <dbReference type="SAM" id="Phobius"/>
    </source>
</evidence>
<dbReference type="PANTHER" id="PTHR36435">
    <property type="entry name" value="SLR1288 PROTEIN"/>
    <property type="match status" value="1"/>
</dbReference>
<dbReference type="InterPro" id="IPR003675">
    <property type="entry name" value="Rce1/LyrA-like_dom"/>
</dbReference>
<geneLocation type="plasmid" evidence="3">
    <name>unnamed1</name>
</geneLocation>
<dbReference type="InterPro" id="IPR052710">
    <property type="entry name" value="CAAX_protease"/>
</dbReference>
<evidence type="ECO:0000313" key="4">
    <source>
        <dbReference type="Proteomes" id="UP000326302"/>
    </source>
</evidence>
<dbReference type="AlphaFoldDB" id="A0A5N5U6Q9"/>
<evidence type="ECO:0000259" key="2">
    <source>
        <dbReference type="Pfam" id="PF02517"/>
    </source>
</evidence>
<dbReference type="OrthoDB" id="275779at2157"/>
<keyword evidence="1" id="KW-0812">Transmembrane</keyword>
<proteinExistence type="predicted"/>
<keyword evidence="3" id="KW-0378">Hydrolase</keyword>
<feature type="transmembrane region" description="Helical" evidence="1">
    <location>
        <begin position="90"/>
        <end position="119"/>
    </location>
</feature>
<dbReference type="EMBL" id="QJOW01000005">
    <property type="protein sequence ID" value="KAB7513581.1"/>
    <property type="molecule type" value="Genomic_DNA"/>
</dbReference>
<comment type="caution">
    <text evidence="3">The sequence shown here is derived from an EMBL/GenBank/DDBJ whole genome shotgun (WGS) entry which is preliminary data.</text>
</comment>
<sequence>MSSISRFRSVASAIGLTYGSYVAGAIVILAVATVVGLFGVDLASRPALRLVVSTFFLQGVTFGGIAILYLKGRDLGLGFVPVRSPDKRDGAVIVGGSIAILGLLFVASSVITALGLNSAQNQIVEVGRQNPSVFLLLIPLQFLLVGPGEELLFRGLVQGTLRESLHPARAIILASALFASIHLFSLSGEGKLVYIGIAFVLALVLGAAYEYTDNLTVPAVIHGTYNAVQFAGAYLTATGGL</sequence>
<accession>A0A5N5U6Q9</accession>
<dbReference type="GO" id="GO:0006508">
    <property type="term" value="P:proteolysis"/>
    <property type="evidence" value="ECO:0007669"/>
    <property type="project" value="UniProtKB-KW"/>
</dbReference>
<feature type="transmembrane region" description="Helical" evidence="1">
    <location>
        <begin position="47"/>
        <end position="70"/>
    </location>
</feature>
<feature type="transmembrane region" description="Helical" evidence="1">
    <location>
        <begin position="192"/>
        <end position="209"/>
    </location>
</feature>
<dbReference type="PANTHER" id="PTHR36435:SF1">
    <property type="entry name" value="CAAX AMINO TERMINAL PROTEASE FAMILY PROTEIN"/>
    <property type="match status" value="1"/>
</dbReference>
<protein>
    <submittedName>
        <fullName evidence="3">CPBP family intramembrane metalloprotease</fullName>
    </submittedName>
</protein>
<dbReference type="GO" id="GO:0080120">
    <property type="term" value="P:CAAX-box protein maturation"/>
    <property type="evidence" value="ECO:0007669"/>
    <property type="project" value="UniProtKB-ARBA"/>
</dbReference>
<dbReference type="Proteomes" id="UP000326302">
    <property type="component" value="Unassembled WGS sequence"/>
</dbReference>
<organism evidence="3 4">
    <name type="scientific">Halosegnis rubeus</name>
    <dbReference type="NCBI Taxonomy" id="2212850"/>
    <lineage>
        <taxon>Archaea</taxon>
        <taxon>Methanobacteriati</taxon>
        <taxon>Methanobacteriota</taxon>
        <taxon>Stenosarchaea group</taxon>
        <taxon>Halobacteria</taxon>
        <taxon>Halobacteriales</taxon>
        <taxon>Natronomonadaceae</taxon>
        <taxon>Halosegnis</taxon>
    </lineage>
</organism>
<feature type="domain" description="CAAX prenyl protease 2/Lysostaphin resistance protein A-like" evidence="2">
    <location>
        <begin position="133"/>
        <end position="228"/>
    </location>
</feature>
<name>A0A5N5U6Q9_9EURY</name>
<keyword evidence="3" id="KW-0614">Plasmid</keyword>
<reference evidence="3 4" key="1">
    <citation type="submission" date="2019-10" db="EMBL/GenBank/DDBJ databases">
        <title>Unraveling microbial dark matter from salterns through culturing: the case of the genus Halosegnis.</title>
        <authorList>
            <person name="Duran-Viseras A."/>
            <person name="Andrei A.-S."/>
            <person name="Vera-Gargallo B."/>
            <person name="Ghai R."/>
            <person name="Sanchez-Porro C."/>
            <person name="Ventosa A."/>
        </authorList>
    </citation>
    <scope>NUCLEOTIDE SEQUENCE [LARGE SCALE GENOMIC DNA]</scope>
    <source>
        <strain evidence="3 4">F17-44</strain>
        <plasmid evidence="3">unnamed1</plasmid>
    </source>
</reference>